<dbReference type="InterPro" id="IPR001270">
    <property type="entry name" value="ClpA/B"/>
</dbReference>
<dbReference type="CDD" id="cd19499">
    <property type="entry name" value="RecA-like_ClpB_Hsp104-like"/>
    <property type="match status" value="1"/>
</dbReference>
<dbReference type="Proteomes" id="UP001432128">
    <property type="component" value="Chromosome"/>
</dbReference>
<dbReference type="Pfam" id="PF07724">
    <property type="entry name" value="AAA_2"/>
    <property type="match status" value="1"/>
</dbReference>
<dbReference type="GO" id="GO:0005737">
    <property type="term" value="C:cytoplasm"/>
    <property type="evidence" value="ECO:0007669"/>
    <property type="project" value="TreeGrafter"/>
</dbReference>
<evidence type="ECO:0000313" key="6">
    <source>
        <dbReference type="EMBL" id="WUM19781.1"/>
    </source>
</evidence>
<keyword evidence="7" id="KW-1185">Reference proteome</keyword>
<dbReference type="PANTHER" id="PTHR11638">
    <property type="entry name" value="ATP-DEPENDENT CLP PROTEASE"/>
    <property type="match status" value="1"/>
</dbReference>
<dbReference type="Gene3D" id="3.40.50.300">
    <property type="entry name" value="P-loop containing nucleotide triphosphate hydrolases"/>
    <property type="match status" value="1"/>
</dbReference>
<feature type="domain" description="Clp ATPase C-terminal" evidence="5">
    <location>
        <begin position="256"/>
        <end position="345"/>
    </location>
</feature>
<evidence type="ECO:0000256" key="1">
    <source>
        <dbReference type="ARBA" id="ARBA00022741"/>
    </source>
</evidence>
<organism evidence="6 7">
    <name type="scientific">Williamsia herbipolensis</name>
    <dbReference type="NCBI Taxonomy" id="1603258"/>
    <lineage>
        <taxon>Bacteria</taxon>
        <taxon>Bacillati</taxon>
        <taxon>Actinomycetota</taxon>
        <taxon>Actinomycetes</taxon>
        <taxon>Mycobacteriales</taxon>
        <taxon>Nocardiaceae</taxon>
        <taxon>Williamsia</taxon>
    </lineage>
</organism>
<sequence length="356" mass="38201">MSGYMNERFRALDPTAGFRLGDLRSPGALADGLRNSIIGQDDAVDAVVRAMTIAAVGLRDPRRPIASLLLVGPTGVGKTELARQVARHVRGDADNMCRIDMNSLAQEHYAASLSGAPPGYAGSKEQFSLFDRETVEGTVSRPGIVLFDEVEKAHPTVLRALLQILDTGTLRLASGTSTIDFRNAIILLTSNLGSREVHDMRRPGARGPAQWAASVMRRMSGRGARSERDVVLDAVRDFFDPELLNRFDEVVTFTSLDDAHARRVVDAEIDHLVEALAARGVRATVTDAARSTLVDAGFDPRYGARALHRVIRAELHAPIAALLTAADGQCSTHLIADADATGLMVTASPALVLPPD</sequence>
<feature type="domain" description="AAA+ ATPase" evidence="4">
    <location>
        <begin position="64"/>
        <end position="257"/>
    </location>
</feature>
<evidence type="ECO:0000256" key="2">
    <source>
        <dbReference type="ARBA" id="ARBA00022840"/>
    </source>
</evidence>
<dbReference type="InterPro" id="IPR003959">
    <property type="entry name" value="ATPase_AAA_core"/>
</dbReference>
<dbReference type="KEGG" id="whr:OG579_19125"/>
<gene>
    <name evidence="6" type="ORF">OG579_19125</name>
</gene>
<reference evidence="6 7" key="1">
    <citation type="submission" date="2022-10" db="EMBL/GenBank/DDBJ databases">
        <title>The complete genomes of actinobacterial strains from the NBC collection.</title>
        <authorList>
            <person name="Joergensen T.S."/>
            <person name="Alvarez Arevalo M."/>
            <person name="Sterndorff E.B."/>
            <person name="Faurdal D."/>
            <person name="Vuksanovic O."/>
            <person name="Mourched A.-S."/>
            <person name="Charusanti P."/>
            <person name="Shaw S."/>
            <person name="Blin K."/>
            <person name="Weber T."/>
        </authorList>
    </citation>
    <scope>NUCLEOTIDE SEQUENCE [LARGE SCALE GENOMIC DNA]</scope>
    <source>
        <strain evidence="6 7">NBC_00319</strain>
    </source>
</reference>
<evidence type="ECO:0000313" key="7">
    <source>
        <dbReference type="Proteomes" id="UP001432128"/>
    </source>
</evidence>
<protein>
    <submittedName>
        <fullName evidence="6">AAA family ATPase</fullName>
    </submittedName>
</protein>
<dbReference type="RefSeq" id="WP_328857232.1">
    <property type="nucleotide sequence ID" value="NZ_CP108021.1"/>
</dbReference>
<dbReference type="InterPro" id="IPR019489">
    <property type="entry name" value="Clp_ATPase_C"/>
</dbReference>
<keyword evidence="3" id="KW-0143">Chaperone</keyword>
<dbReference type="GO" id="GO:0005524">
    <property type="term" value="F:ATP binding"/>
    <property type="evidence" value="ECO:0007669"/>
    <property type="project" value="UniProtKB-KW"/>
</dbReference>
<dbReference type="EMBL" id="CP108021">
    <property type="protein sequence ID" value="WUM19781.1"/>
    <property type="molecule type" value="Genomic_DNA"/>
</dbReference>
<evidence type="ECO:0000259" key="5">
    <source>
        <dbReference type="SMART" id="SM01086"/>
    </source>
</evidence>
<evidence type="ECO:0000259" key="4">
    <source>
        <dbReference type="SMART" id="SM00382"/>
    </source>
</evidence>
<proteinExistence type="predicted"/>
<dbReference type="Gene3D" id="1.10.8.60">
    <property type="match status" value="1"/>
</dbReference>
<dbReference type="SMART" id="SM01086">
    <property type="entry name" value="ClpB_D2-small"/>
    <property type="match status" value="1"/>
</dbReference>
<dbReference type="GO" id="GO:0034605">
    <property type="term" value="P:cellular response to heat"/>
    <property type="evidence" value="ECO:0007669"/>
    <property type="project" value="TreeGrafter"/>
</dbReference>
<accession>A0AAU4K136</accession>
<dbReference type="AlphaFoldDB" id="A0AAU4K136"/>
<dbReference type="InterPro" id="IPR050130">
    <property type="entry name" value="ClpA_ClpB"/>
</dbReference>
<dbReference type="SMART" id="SM00382">
    <property type="entry name" value="AAA"/>
    <property type="match status" value="1"/>
</dbReference>
<dbReference type="SUPFAM" id="SSF52540">
    <property type="entry name" value="P-loop containing nucleoside triphosphate hydrolases"/>
    <property type="match status" value="1"/>
</dbReference>
<dbReference type="PANTHER" id="PTHR11638:SF18">
    <property type="entry name" value="HEAT SHOCK PROTEIN 104"/>
    <property type="match status" value="1"/>
</dbReference>
<dbReference type="PRINTS" id="PR00300">
    <property type="entry name" value="CLPPROTEASEA"/>
</dbReference>
<dbReference type="InterPro" id="IPR003593">
    <property type="entry name" value="AAA+_ATPase"/>
</dbReference>
<dbReference type="GO" id="GO:0016887">
    <property type="term" value="F:ATP hydrolysis activity"/>
    <property type="evidence" value="ECO:0007669"/>
    <property type="project" value="InterPro"/>
</dbReference>
<keyword evidence="1" id="KW-0547">Nucleotide-binding</keyword>
<evidence type="ECO:0000256" key="3">
    <source>
        <dbReference type="ARBA" id="ARBA00023186"/>
    </source>
</evidence>
<dbReference type="InterPro" id="IPR027417">
    <property type="entry name" value="P-loop_NTPase"/>
</dbReference>
<keyword evidence="2" id="KW-0067">ATP-binding</keyword>
<name>A0AAU4K136_9NOCA</name>
<dbReference type="Pfam" id="PF10431">
    <property type="entry name" value="ClpB_D2-small"/>
    <property type="match status" value="1"/>
</dbReference>